<protein>
    <submittedName>
        <fullName evidence="1">Uncharacterized protein</fullName>
    </submittedName>
</protein>
<organism evidence="1 2">
    <name type="scientific">Russula earlei</name>
    <dbReference type="NCBI Taxonomy" id="71964"/>
    <lineage>
        <taxon>Eukaryota</taxon>
        <taxon>Fungi</taxon>
        <taxon>Dikarya</taxon>
        <taxon>Basidiomycota</taxon>
        <taxon>Agaricomycotina</taxon>
        <taxon>Agaricomycetes</taxon>
        <taxon>Russulales</taxon>
        <taxon>Russulaceae</taxon>
        <taxon>Russula</taxon>
    </lineage>
</organism>
<gene>
    <name evidence="1" type="ORF">F5148DRAFT_861632</name>
</gene>
<proteinExistence type="predicted"/>
<reference evidence="1" key="1">
    <citation type="submission" date="2021-03" db="EMBL/GenBank/DDBJ databases">
        <title>Evolutionary priming and transition to the ectomycorrhizal habit in an iconic lineage of mushroom-forming fungi: is preadaptation a requirement?</title>
        <authorList>
            <consortium name="DOE Joint Genome Institute"/>
            <person name="Looney B.P."/>
            <person name="Miyauchi S."/>
            <person name="Morin E."/>
            <person name="Drula E."/>
            <person name="Courty P.E."/>
            <person name="Chicoki N."/>
            <person name="Fauchery L."/>
            <person name="Kohler A."/>
            <person name="Kuo A."/>
            <person name="LaButti K."/>
            <person name="Pangilinan J."/>
            <person name="Lipzen A."/>
            <person name="Riley R."/>
            <person name="Andreopoulos W."/>
            <person name="He G."/>
            <person name="Johnson J."/>
            <person name="Barry K.W."/>
            <person name="Grigoriev I.V."/>
            <person name="Nagy L."/>
            <person name="Hibbett D."/>
            <person name="Henrissat B."/>
            <person name="Matheny P.B."/>
            <person name="Labbe J."/>
            <person name="Martin A.F."/>
        </authorList>
    </citation>
    <scope>NUCLEOTIDE SEQUENCE</scope>
    <source>
        <strain evidence="1">BPL698</strain>
    </source>
</reference>
<evidence type="ECO:0000313" key="2">
    <source>
        <dbReference type="Proteomes" id="UP001207468"/>
    </source>
</evidence>
<name>A0ACC0UBU4_9AGAM</name>
<accession>A0ACC0UBU4</accession>
<comment type="caution">
    <text evidence="1">The sequence shown here is derived from an EMBL/GenBank/DDBJ whole genome shotgun (WGS) entry which is preliminary data.</text>
</comment>
<dbReference type="Proteomes" id="UP001207468">
    <property type="component" value="Unassembled WGS sequence"/>
</dbReference>
<keyword evidence="2" id="KW-1185">Reference proteome</keyword>
<sequence length="353" mass="39315">MAHRHPLFASETGTAIPIPENLPAARSSPPQSQNTSPWAFPSHSSPSSLPSPSSYHLSAHSNNPSPADSASSDYRTWITSFEQQQQQHHLALARSSSYPPQPSTADHRHPRQTQPTTRNQYHFVPQHPLPTTSDAFNYFPSLPIDERPPHSHRQHSAPDPLQQQGWPPELSHPSDSNYIETLISQYPLDPQNETHTQHLLAPGSALTPASDHASLPTTSHISPIWTSTTLPSPGAGSSNTPTVMVHPRLRRGGNSAPPKTNRRKRHRPDTDEDEDEDMVGANVDPNLPQSNTNRLYVLHHFVPQLSLISFNFIYIPRFFFLPLGIFFIHRTTIPLHFSFHLAPTLKSGFSDSS</sequence>
<evidence type="ECO:0000313" key="1">
    <source>
        <dbReference type="EMBL" id="KAI9508711.1"/>
    </source>
</evidence>
<dbReference type="EMBL" id="JAGFNK010000081">
    <property type="protein sequence ID" value="KAI9508711.1"/>
    <property type="molecule type" value="Genomic_DNA"/>
</dbReference>